<evidence type="ECO:0000256" key="1">
    <source>
        <dbReference type="ARBA" id="ARBA00009861"/>
    </source>
</evidence>
<keyword evidence="2" id="KW-0808">Transferase</keyword>
<evidence type="ECO:0000256" key="2">
    <source>
        <dbReference type="ARBA" id="ARBA00022679"/>
    </source>
</evidence>
<accession>J3N832</accession>
<dbReference type="PANTHER" id="PTHR31147:SF66">
    <property type="entry name" value="OS05G0315700 PROTEIN"/>
    <property type="match status" value="1"/>
</dbReference>
<dbReference type="AlphaFoldDB" id="J3N832"/>
<comment type="similarity">
    <text evidence="1">Belongs to the plant acyltransferase family.</text>
</comment>
<reference evidence="4" key="2">
    <citation type="submission" date="2013-04" db="UniProtKB">
        <authorList>
            <consortium name="EnsemblPlants"/>
        </authorList>
    </citation>
    <scope>IDENTIFICATION</scope>
</reference>
<proteinExistence type="inferred from homology"/>
<dbReference type="EnsemblPlants" id="OB11G19680.1">
    <property type="protein sequence ID" value="OB11G19680.1"/>
    <property type="gene ID" value="OB11G19680"/>
</dbReference>
<evidence type="ECO:0000313" key="5">
    <source>
        <dbReference type="Proteomes" id="UP000006038"/>
    </source>
</evidence>
<dbReference type="PANTHER" id="PTHR31147">
    <property type="entry name" value="ACYL TRANSFERASE 4"/>
    <property type="match status" value="1"/>
</dbReference>
<dbReference type="InterPro" id="IPR050898">
    <property type="entry name" value="Plant_acyltransferase"/>
</dbReference>
<evidence type="ECO:0000313" key="4">
    <source>
        <dbReference type="EnsemblPlants" id="OB11G19680.1"/>
    </source>
</evidence>
<keyword evidence="3" id="KW-1133">Transmembrane helix</keyword>
<dbReference type="Pfam" id="PF02458">
    <property type="entry name" value="Transferase"/>
    <property type="match status" value="1"/>
</dbReference>
<keyword evidence="3" id="KW-0812">Transmembrane</keyword>
<sequence length="193" mass="21691">MFTLNARGKWKRNPPIPQGYYGCGLVFPVAEIMVTDLCEKPLGYALDFMRKAKFAVTDEYIKSNVDMLASHRWPSLVIDRTYVVSVLTSIGDDKIDFGWGKHVGGGVPMAGDIMSKLLSYFIKCKNANAPMFDCVVVIVYLYIGFFTHVGMNFVSNKRTRVLTLGERKLHSIGLVHINLDQVAKNGNMKFDKD</sequence>
<organism evidence="4">
    <name type="scientific">Oryza brachyantha</name>
    <name type="common">malo sina</name>
    <dbReference type="NCBI Taxonomy" id="4533"/>
    <lineage>
        <taxon>Eukaryota</taxon>
        <taxon>Viridiplantae</taxon>
        <taxon>Streptophyta</taxon>
        <taxon>Embryophyta</taxon>
        <taxon>Tracheophyta</taxon>
        <taxon>Spermatophyta</taxon>
        <taxon>Magnoliopsida</taxon>
        <taxon>Liliopsida</taxon>
        <taxon>Poales</taxon>
        <taxon>Poaceae</taxon>
        <taxon>BOP clade</taxon>
        <taxon>Oryzoideae</taxon>
        <taxon>Oryzeae</taxon>
        <taxon>Oryzinae</taxon>
        <taxon>Oryza</taxon>
    </lineage>
</organism>
<keyword evidence="3" id="KW-0472">Membrane</keyword>
<protein>
    <submittedName>
        <fullName evidence="4">Uncharacterized protein</fullName>
    </submittedName>
</protein>
<dbReference type="GO" id="GO:0050734">
    <property type="term" value="F:hydroxycinnamoyltransferase activity"/>
    <property type="evidence" value="ECO:0007669"/>
    <property type="project" value="UniProtKB-ARBA"/>
</dbReference>
<evidence type="ECO:0000256" key="3">
    <source>
        <dbReference type="SAM" id="Phobius"/>
    </source>
</evidence>
<dbReference type="Proteomes" id="UP000006038">
    <property type="component" value="Chromosome 11"/>
</dbReference>
<dbReference type="InterPro" id="IPR023213">
    <property type="entry name" value="CAT-like_dom_sf"/>
</dbReference>
<name>J3N832_ORYBR</name>
<keyword evidence="5" id="KW-1185">Reference proteome</keyword>
<feature type="transmembrane region" description="Helical" evidence="3">
    <location>
        <begin position="135"/>
        <end position="154"/>
    </location>
</feature>
<dbReference type="Gramene" id="OB11G19680.1">
    <property type="protein sequence ID" value="OB11G19680.1"/>
    <property type="gene ID" value="OB11G19680"/>
</dbReference>
<dbReference type="Gene3D" id="3.30.559.10">
    <property type="entry name" value="Chloramphenicol acetyltransferase-like domain"/>
    <property type="match status" value="1"/>
</dbReference>
<dbReference type="HOGENOM" id="CLU_1410773_0_0_1"/>
<dbReference type="STRING" id="4533.J3N832"/>
<reference evidence="4" key="1">
    <citation type="journal article" date="2013" name="Nat. Commun.">
        <title>Whole-genome sequencing of Oryza brachyantha reveals mechanisms underlying Oryza genome evolution.</title>
        <authorList>
            <person name="Chen J."/>
            <person name="Huang Q."/>
            <person name="Gao D."/>
            <person name="Wang J."/>
            <person name="Lang Y."/>
            <person name="Liu T."/>
            <person name="Li B."/>
            <person name="Bai Z."/>
            <person name="Luis Goicoechea J."/>
            <person name="Liang C."/>
            <person name="Chen C."/>
            <person name="Zhang W."/>
            <person name="Sun S."/>
            <person name="Liao Y."/>
            <person name="Zhang X."/>
            <person name="Yang L."/>
            <person name="Song C."/>
            <person name="Wang M."/>
            <person name="Shi J."/>
            <person name="Liu G."/>
            <person name="Liu J."/>
            <person name="Zhou H."/>
            <person name="Zhou W."/>
            <person name="Yu Q."/>
            <person name="An N."/>
            <person name="Chen Y."/>
            <person name="Cai Q."/>
            <person name="Wang B."/>
            <person name="Liu B."/>
            <person name="Min J."/>
            <person name="Huang Y."/>
            <person name="Wu H."/>
            <person name="Li Z."/>
            <person name="Zhang Y."/>
            <person name="Yin Y."/>
            <person name="Song W."/>
            <person name="Jiang J."/>
            <person name="Jackson S.A."/>
            <person name="Wing R.A."/>
            <person name="Wang J."/>
            <person name="Chen M."/>
        </authorList>
    </citation>
    <scope>NUCLEOTIDE SEQUENCE [LARGE SCALE GENOMIC DNA]</scope>
    <source>
        <strain evidence="4">cv. IRGC 101232</strain>
    </source>
</reference>